<comment type="caution">
    <text evidence="8">The sequence shown here is derived from an EMBL/GenBank/DDBJ whole genome shotgun (WGS) entry which is preliminary data.</text>
</comment>
<comment type="catalytic activity">
    <reaction evidence="7">
        <text>L-cysteinyl-[prolipoprotein] + a 1,2-diacyl-sn-glycero-3-phospho-(1'-sn-glycerol) = an S-1,2-diacyl-sn-glyceryl-L-cysteinyl-[prolipoprotein] + sn-glycerol 1-phosphate + H(+)</text>
        <dbReference type="Rhea" id="RHEA:56712"/>
        <dbReference type="Rhea" id="RHEA-COMP:14679"/>
        <dbReference type="Rhea" id="RHEA-COMP:14680"/>
        <dbReference type="ChEBI" id="CHEBI:15378"/>
        <dbReference type="ChEBI" id="CHEBI:29950"/>
        <dbReference type="ChEBI" id="CHEBI:57685"/>
        <dbReference type="ChEBI" id="CHEBI:64716"/>
        <dbReference type="ChEBI" id="CHEBI:140658"/>
        <dbReference type="EC" id="2.5.1.145"/>
    </reaction>
</comment>
<dbReference type="AlphaFoldDB" id="A0A368U4Q6"/>
<keyword evidence="3 7" id="KW-0808">Transferase</keyword>
<evidence type="ECO:0000256" key="6">
    <source>
        <dbReference type="ARBA" id="ARBA00023136"/>
    </source>
</evidence>
<dbReference type="GO" id="GO:0008961">
    <property type="term" value="F:phosphatidylglycerol-prolipoprotein diacylglyceryl transferase activity"/>
    <property type="evidence" value="ECO:0007669"/>
    <property type="project" value="UniProtKB-UniRule"/>
</dbReference>
<feature type="transmembrane region" description="Helical" evidence="7">
    <location>
        <begin position="53"/>
        <end position="73"/>
    </location>
</feature>
<dbReference type="UniPathway" id="UPA00664"/>
<keyword evidence="6 7" id="KW-0472">Membrane</keyword>
<proteinExistence type="inferred from homology"/>
<sequence length="303" mass="33892">MAPEPWSTCCATGVPTRSGKPLPHDSGHICFEVTVVNYPDIDPVAISLGPFQVHWYGLMYVIGFVGAWWLGRLRAERVGLTRDDVGDLLFYAAIGVVVGGRLGYALFYGMGQWLADPLWVFRLWDGGMSFHGGLIGVLLAALWFARRKRMAFFTLTDFFAPMVPIGLGAGRIGNFINRELPGRVTELPWGMPFPGMGPQPRHPTALYEAILEGAVLFAVLWWVSALPQRRGLVSGLFLLLYGMFRFLVELFRLPDSHIGYLAFDWFTMGMLLTLPMIAFGIVLIVWSRHQPVDQVSRSDTRPE</sequence>
<dbReference type="PANTHER" id="PTHR30589">
    <property type="entry name" value="PROLIPOPROTEIN DIACYLGLYCERYL TRANSFERASE"/>
    <property type="match status" value="1"/>
</dbReference>
<evidence type="ECO:0000256" key="7">
    <source>
        <dbReference type="HAMAP-Rule" id="MF_01147"/>
    </source>
</evidence>
<evidence type="ECO:0000256" key="1">
    <source>
        <dbReference type="ARBA" id="ARBA00007150"/>
    </source>
</evidence>
<keyword evidence="8" id="KW-0449">Lipoprotein</keyword>
<evidence type="ECO:0000256" key="4">
    <source>
        <dbReference type="ARBA" id="ARBA00022692"/>
    </source>
</evidence>
<dbReference type="Proteomes" id="UP000252405">
    <property type="component" value="Unassembled WGS sequence"/>
</dbReference>
<gene>
    <name evidence="7" type="primary">lgt</name>
    <name evidence="8" type="ORF">DU505_01835</name>
</gene>
<evidence type="ECO:0000256" key="2">
    <source>
        <dbReference type="ARBA" id="ARBA00022475"/>
    </source>
</evidence>
<dbReference type="Pfam" id="PF01790">
    <property type="entry name" value="LGT"/>
    <property type="match status" value="1"/>
</dbReference>
<comment type="pathway">
    <text evidence="7">Protein modification; lipoprotein biosynthesis (diacylglyceryl transfer).</text>
</comment>
<dbReference type="PROSITE" id="PS01311">
    <property type="entry name" value="LGT"/>
    <property type="match status" value="1"/>
</dbReference>
<dbReference type="GO" id="GO:0042158">
    <property type="term" value="P:lipoprotein biosynthetic process"/>
    <property type="evidence" value="ECO:0007669"/>
    <property type="project" value="UniProtKB-UniRule"/>
</dbReference>
<comment type="subcellular location">
    <subcellularLocation>
        <location evidence="7">Cell membrane</location>
        <topology evidence="7">Multi-pass membrane protein</topology>
    </subcellularLocation>
</comment>
<organism evidence="8 9">
    <name type="scientific">Billgrantia montanilacus</name>
    <dbReference type="NCBI Taxonomy" id="2282305"/>
    <lineage>
        <taxon>Bacteria</taxon>
        <taxon>Pseudomonadati</taxon>
        <taxon>Pseudomonadota</taxon>
        <taxon>Gammaproteobacteria</taxon>
        <taxon>Oceanospirillales</taxon>
        <taxon>Halomonadaceae</taxon>
        <taxon>Billgrantia</taxon>
    </lineage>
</organism>
<keyword evidence="4 7" id="KW-0812">Transmembrane</keyword>
<comment type="function">
    <text evidence="7">Catalyzes the transfer of the diacylglyceryl group from phosphatidylglycerol to the sulfhydryl group of the N-terminal cysteine of a prolipoprotein, the first step in the formation of mature lipoproteins.</text>
</comment>
<comment type="similarity">
    <text evidence="1 7">Belongs to the Lgt family.</text>
</comment>
<evidence type="ECO:0000313" key="9">
    <source>
        <dbReference type="Proteomes" id="UP000252405"/>
    </source>
</evidence>
<feature type="transmembrane region" description="Helical" evidence="7">
    <location>
        <begin position="260"/>
        <end position="286"/>
    </location>
</feature>
<feature type="transmembrane region" description="Helical" evidence="7">
    <location>
        <begin position="231"/>
        <end position="248"/>
    </location>
</feature>
<dbReference type="PANTHER" id="PTHR30589:SF0">
    <property type="entry name" value="PHOSPHATIDYLGLYCEROL--PROLIPOPROTEIN DIACYLGLYCERYL TRANSFERASE"/>
    <property type="match status" value="1"/>
</dbReference>
<feature type="transmembrane region" description="Helical" evidence="7">
    <location>
        <begin position="128"/>
        <end position="145"/>
    </location>
</feature>
<keyword evidence="5 7" id="KW-1133">Transmembrane helix</keyword>
<accession>A0A368U4Q6</accession>
<reference evidence="8 9" key="1">
    <citation type="submission" date="2018-07" db="EMBL/GenBank/DDBJ databases">
        <title>Halomonas montanilacus sp. nov., isolated from Lake Pengyan on Tibetan Plateau.</title>
        <authorList>
            <person name="Lu H."/>
            <person name="Xing P."/>
            <person name="Wu Q."/>
        </authorList>
    </citation>
    <scope>NUCLEOTIDE SEQUENCE [LARGE SCALE GENOMIC DNA]</scope>
    <source>
        <strain evidence="8 9">PYC7W</strain>
    </source>
</reference>
<feature type="binding site" evidence="7">
    <location>
        <position position="171"/>
    </location>
    <ligand>
        <name>a 1,2-diacyl-sn-glycero-3-phospho-(1'-sn-glycerol)</name>
        <dbReference type="ChEBI" id="CHEBI:64716"/>
    </ligand>
</feature>
<dbReference type="InterPro" id="IPR001640">
    <property type="entry name" value="Lgt"/>
</dbReference>
<dbReference type="HAMAP" id="MF_01147">
    <property type="entry name" value="Lgt"/>
    <property type="match status" value="1"/>
</dbReference>
<evidence type="ECO:0000256" key="5">
    <source>
        <dbReference type="ARBA" id="ARBA00022989"/>
    </source>
</evidence>
<dbReference type="EC" id="2.5.1.145" evidence="7"/>
<name>A0A368U4Q6_9GAMM</name>
<dbReference type="EMBL" id="QPII01000001">
    <property type="protein sequence ID" value="RCV91831.1"/>
    <property type="molecule type" value="Genomic_DNA"/>
</dbReference>
<evidence type="ECO:0000256" key="3">
    <source>
        <dbReference type="ARBA" id="ARBA00022679"/>
    </source>
</evidence>
<evidence type="ECO:0000313" key="8">
    <source>
        <dbReference type="EMBL" id="RCV91831.1"/>
    </source>
</evidence>
<dbReference type="OrthoDB" id="871140at2"/>
<dbReference type="GO" id="GO:0005886">
    <property type="term" value="C:plasma membrane"/>
    <property type="evidence" value="ECO:0007669"/>
    <property type="project" value="UniProtKB-SubCell"/>
</dbReference>
<protein>
    <recommendedName>
        <fullName evidence="7">Phosphatidylglycerol--prolipoprotein diacylglyceryl transferase</fullName>
        <ecNumber evidence="7">2.5.1.145</ecNumber>
    </recommendedName>
</protein>
<feature type="transmembrane region" description="Helical" evidence="7">
    <location>
        <begin position="205"/>
        <end position="225"/>
    </location>
</feature>
<keyword evidence="9" id="KW-1185">Reference proteome</keyword>
<feature type="transmembrane region" description="Helical" evidence="7">
    <location>
        <begin position="85"/>
        <end position="108"/>
    </location>
</feature>
<dbReference type="NCBIfam" id="TIGR00544">
    <property type="entry name" value="lgt"/>
    <property type="match status" value="1"/>
</dbReference>
<keyword evidence="2 7" id="KW-1003">Cell membrane</keyword>